<evidence type="ECO:0000313" key="4">
    <source>
        <dbReference type="Proteomes" id="UP000198318"/>
    </source>
</evidence>
<dbReference type="InterPro" id="IPR050267">
    <property type="entry name" value="Anti-sigma-factor_SerPK"/>
</dbReference>
<dbReference type="Gene3D" id="3.30.565.10">
    <property type="entry name" value="Histidine kinase-like ATPase, C-terminal domain"/>
    <property type="match status" value="1"/>
</dbReference>
<protein>
    <submittedName>
        <fullName evidence="3">Anti-sigma regulatory factor (Ser/Thr protein kinase)</fullName>
    </submittedName>
</protein>
<dbReference type="CDD" id="cd16936">
    <property type="entry name" value="HATPase_RsbW-like"/>
    <property type="match status" value="1"/>
</dbReference>
<keyword evidence="4" id="KW-1185">Reference proteome</keyword>
<proteinExistence type="predicted"/>
<dbReference type="PANTHER" id="PTHR35526:SF3">
    <property type="entry name" value="ANTI-SIGMA-F FACTOR RSBW"/>
    <property type="match status" value="1"/>
</dbReference>
<dbReference type="Proteomes" id="UP000198318">
    <property type="component" value="Unassembled WGS sequence"/>
</dbReference>
<dbReference type="Pfam" id="PF13581">
    <property type="entry name" value="HATPase_c_2"/>
    <property type="match status" value="1"/>
</dbReference>
<keyword evidence="3" id="KW-0418">Kinase</keyword>
<sequence>MIVWERRDVRLSSSEGLGVRDIRTYVRRALEGVEHSFDLDDVDLMVCEIATNAVRHTDSGLPGGGVRVSVLVSATRLRVEVQDEGGARGRPIVPAQRGGLSESGRGLMIVDGLADRWGIVDGQDGVSVWFEVASG</sequence>
<reference evidence="3 4" key="1">
    <citation type="submission" date="2017-06" db="EMBL/GenBank/DDBJ databases">
        <authorList>
            <person name="Kim H.J."/>
            <person name="Triplett B.A."/>
        </authorList>
    </citation>
    <scope>NUCLEOTIDE SEQUENCE [LARGE SCALE GENOMIC DNA]</scope>
    <source>
        <strain evidence="3 4">DSM 44715</strain>
    </source>
</reference>
<gene>
    <name evidence="3" type="ORF">SAMN05443665_101691</name>
</gene>
<dbReference type="AlphaFoldDB" id="A0A239K2B3"/>
<accession>A0A239K2B3</accession>
<dbReference type="InterPro" id="IPR036890">
    <property type="entry name" value="HATPase_C_sf"/>
</dbReference>
<evidence type="ECO:0000313" key="3">
    <source>
        <dbReference type="EMBL" id="SNT11224.1"/>
    </source>
</evidence>
<evidence type="ECO:0000256" key="1">
    <source>
        <dbReference type="ARBA" id="ARBA00022527"/>
    </source>
</evidence>
<dbReference type="InterPro" id="IPR003594">
    <property type="entry name" value="HATPase_dom"/>
</dbReference>
<dbReference type="GO" id="GO:0004674">
    <property type="term" value="F:protein serine/threonine kinase activity"/>
    <property type="evidence" value="ECO:0007669"/>
    <property type="project" value="UniProtKB-KW"/>
</dbReference>
<organism evidence="3 4">
    <name type="scientific">Actinomadura meyerae</name>
    <dbReference type="NCBI Taxonomy" id="240840"/>
    <lineage>
        <taxon>Bacteria</taxon>
        <taxon>Bacillati</taxon>
        <taxon>Actinomycetota</taxon>
        <taxon>Actinomycetes</taxon>
        <taxon>Streptosporangiales</taxon>
        <taxon>Thermomonosporaceae</taxon>
        <taxon>Actinomadura</taxon>
    </lineage>
</organism>
<feature type="domain" description="Histidine kinase/HSP90-like ATPase" evidence="2">
    <location>
        <begin position="19"/>
        <end position="129"/>
    </location>
</feature>
<name>A0A239K2B3_9ACTN</name>
<keyword evidence="1" id="KW-0723">Serine/threonine-protein kinase</keyword>
<keyword evidence="3" id="KW-0808">Transferase</keyword>
<dbReference type="EMBL" id="FZOR01000016">
    <property type="protein sequence ID" value="SNT11224.1"/>
    <property type="molecule type" value="Genomic_DNA"/>
</dbReference>
<dbReference type="RefSeq" id="WP_179271576.1">
    <property type="nucleotide sequence ID" value="NZ_FZOR01000016.1"/>
</dbReference>
<dbReference type="SUPFAM" id="SSF55874">
    <property type="entry name" value="ATPase domain of HSP90 chaperone/DNA topoisomerase II/histidine kinase"/>
    <property type="match status" value="1"/>
</dbReference>
<dbReference type="PANTHER" id="PTHR35526">
    <property type="entry name" value="ANTI-SIGMA-F FACTOR RSBW-RELATED"/>
    <property type="match status" value="1"/>
</dbReference>
<evidence type="ECO:0000259" key="2">
    <source>
        <dbReference type="Pfam" id="PF13581"/>
    </source>
</evidence>